<protein>
    <submittedName>
        <fullName evidence="1">tRNA (Adenine(22)-N(1))-methyltransferase TrmK</fullName>
    </submittedName>
</protein>
<reference evidence="1 2" key="1">
    <citation type="journal article" date="2019" name="Int. J. Syst. Evol. Microbiol.">
        <title>The Global Catalogue of Microorganisms (GCM) 10K type strain sequencing project: providing services to taxonomists for standard genome sequencing and annotation.</title>
        <authorList>
            <consortium name="The Broad Institute Genomics Platform"/>
            <consortium name="The Broad Institute Genome Sequencing Center for Infectious Disease"/>
            <person name="Wu L."/>
            <person name="Ma J."/>
        </authorList>
    </citation>
    <scope>NUCLEOTIDE SEQUENCE [LARGE SCALE GENOMIC DNA]</scope>
    <source>
        <strain evidence="1 2">JCM 9731</strain>
    </source>
</reference>
<organism evidence="1 2">
    <name type="scientific">Bacillus carboniphilus</name>
    <dbReference type="NCBI Taxonomy" id="86663"/>
    <lineage>
        <taxon>Bacteria</taxon>
        <taxon>Bacillati</taxon>
        <taxon>Bacillota</taxon>
        <taxon>Bacilli</taxon>
        <taxon>Bacillales</taxon>
        <taxon>Bacillaceae</taxon>
        <taxon>Bacillus</taxon>
    </lineage>
</organism>
<dbReference type="InterPro" id="IPR006901">
    <property type="entry name" value="TrmK"/>
</dbReference>
<comment type="caution">
    <text evidence="1">The sequence shown here is derived from an EMBL/GenBank/DDBJ whole genome shotgun (WGS) entry which is preliminary data.</text>
</comment>
<keyword evidence="2" id="KW-1185">Reference proteome</keyword>
<sequence>MNIEQLSKRLETVFEYIPNQSTLADIGSDHAYLPCYAVLKGKVTYAIAGEVAEGPYQSAVNQVVDANLTKQIEVRKGDGLEVISSGEVSCVTIAGMGGTLIAKILEEGKSKLTSTMRLVLQPNIGSVNVRKWLQTNGWAIVNESILREDNHIYEVICADFQTTNALTEQELLMGPFLLKEKNEAFVQKWNEEKKQLHQILQSLDQAKETPEVREKKKKIVRDITLIEEGLK</sequence>
<name>A0ABN0WLL1_9BACI</name>
<dbReference type="PIRSF" id="PIRSF018637">
    <property type="entry name" value="TrmK"/>
    <property type="match status" value="1"/>
</dbReference>
<dbReference type="Gene3D" id="1.10.287.1890">
    <property type="match status" value="1"/>
</dbReference>
<dbReference type="RefSeq" id="WP_343801793.1">
    <property type="nucleotide sequence ID" value="NZ_BAAADJ010000059.1"/>
</dbReference>
<dbReference type="InterPro" id="IPR029063">
    <property type="entry name" value="SAM-dependent_MTases_sf"/>
</dbReference>
<evidence type="ECO:0000313" key="2">
    <source>
        <dbReference type="Proteomes" id="UP001500782"/>
    </source>
</evidence>
<dbReference type="PANTHER" id="PTHR38451">
    <property type="entry name" value="TRNA (ADENINE(22)-N(1))-METHYLTRANSFERASE"/>
    <property type="match status" value="1"/>
</dbReference>
<dbReference type="Gene3D" id="3.40.50.150">
    <property type="entry name" value="Vaccinia Virus protein VP39"/>
    <property type="match status" value="1"/>
</dbReference>
<dbReference type="EMBL" id="BAAADJ010000059">
    <property type="protein sequence ID" value="GAA0341253.1"/>
    <property type="molecule type" value="Genomic_DNA"/>
</dbReference>
<dbReference type="PANTHER" id="PTHR38451:SF1">
    <property type="entry name" value="TRNA (ADENINE(22)-N(1))-METHYLTRANSFERASE"/>
    <property type="match status" value="1"/>
</dbReference>
<evidence type="ECO:0000313" key="1">
    <source>
        <dbReference type="EMBL" id="GAA0341253.1"/>
    </source>
</evidence>
<dbReference type="Pfam" id="PF04816">
    <property type="entry name" value="TrmK"/>
    <property type="match status" value="1"/>
</dbReference>
<gene>
    <name evidence="1" type="ORF">GCM10008967_34530</name>
</gene>
<accession>A0ABN0WLL1</accession>
<proteinExistence type="predicted"/>
<dbReference type="Proteomes" id="UP001500782">
    <property type="component" value="Unassembled WGS sequence"/>
</dbReference>